<accession>U4R033</accession>
<gene>
    <name evidence="2" type="ORF">L323_12580</name>
</gene>
<evidence type="ECO:0000313" key="2">
    <source>
        <dbReference type="EMBL" id="EPR10476.1"/>
    </source>
</evidence>
<proteinExistence type="predicted"/>
<protein>
    <submittedName>
        <fullName evidence="2">Uncharacterized protein</fullName>
    </submittedName>
</protein>
<comment type="caution">
    <text evidence="2">The sequence shown here is derived from an EMBL/GenBank/DDBJ whole genome shotgun (WGS) entry which is preliminary data.</text>
</comment>
<feature type="region of interest" description="Disordered" evidence="1">
    <location>
        <begin position="1"/>
        <end position="28"/>
    </location>
</feature>
<reference evidence="2 3" key="1">
    <citation type="journal article" date="2013" name="Genome Announc.">
        <title>Draft Genome Sequence of the Cellulolytic Bacterium Clostridium papyrosolvens C7 (ATCC 700395).</title>
        <authorList>
            <person name="Zepeda V."/>
            <person name="Dassa B."/>
            <person name="Borovok I."/>
            <person name="Lamed R."/>
            <person name="Bayer E.A."/>
            <person name="Cate J.H."/>
        </authorList>
    </citation>
    <scope>NUCLEOTIDE SEQUENCE [LARGE SCALE GENOMIC DNA]</scope>
    <source>
        <strain evidence="2 3">C7</strain>
    </source>
</reference>
<dbReference type="AlphaFoldDB" id="U4R033"/>
<dbReference type="PATRIC" id="fig|1330534.3.peg.2495"/>
<evidence type="ECO:0000256" key="1">
    <source>
        <dbReference type="SAM" id="MobiDB-lite"/>
    </source>
</evidence>
<organism evidence="2 3">
    <name type="scientific">Ruminiclostridium papyrosolvens C7</name>
    <dbReference type="NCBI Taxonomy" id="1330534"/>
    <lineage>
        <taxon>Bacteria</taxon>
        <taxon>Bacillati</taxon>
        <taxon>Bacillota</taxon>
        <taxon>Clostridia</taxon>
        <taxon>Eubacteriales</taxon>
        <taxon>Oscillospiraceae</taxon>
        <taxon>Ruminiclostridium</taxon>
    </lineage>
</organism>
<name>U4R033_9FIRM</name>
<dbReference type="STRING" id="1330534.L323_12580"/>
<dbReference type="Proteomes" id="UP000016860">
    <property type="component" value="Unassembled WGS sequence"/>
</dbReference>
<evidence type="ECO:0000313" key="3">
    <source>
        <dbReference type="Proteomes" id="UP000016860"/>
    </source>
</evidence>
<sequence>MFEGQEDTLYDSSDSIQNDEPDKNGIKFTTDSACISTRSFNIQLNKDDKKKGHFELIEQMYQLRCDNTLSKKERTEKFDELIKEFKMKG</sequence>
<dbReference type="RefSeq" id="WP_020815993.1">
    <property type="nucleotide sequence ID" value="NZ_ATAY01000063.1"/>
</dbReference>
<dbReference type="EMBL" id="ATAY01000063">
    <property type="protein sequence ID" value="EPR10476.1"/>
    <property type="molecule type" value="Genomic_DNA"/>
</dbReference>